<evidence type="ECO:0000313" key="2">
    <source>
        <dbReference type="EMBL" id="KAA8542936.1"/>
    </source>
</evidence>
<keyword evidence="3" id="KW-1185">Reference proteome</keyword>
<dbReference type="Proteomes" id="UP000325577">
    <property type="component" value="Linkage Group LG12"/>
</dbReference>
<sequence length="85" mass="8665">MFGQLWSKQCSSGRKLAAAATTMVIGFIGGSVIIDLGAGVSIELPTTVVDPAKGGAESYTVAGSVEEDDASLQVSAWVHCAGQYT</sequence>
<dbReference type="AlphaFoldDB" id="A0A5J5BJS5"/>
<proteinExistence type="predicted"/>
<keyword evidence="1" id="KW-0472">Membrane</keyword>
<dbReference type="EMBL" id="CM018035">
    <property type="protein sequence ID" value="KAA8542936.1"/>
    <property type="molecule type" value="Genomic_DNA"/>
</dbReference>
<accession>A0A5J5BJS5</accession>
<keyword evidence="1" id="KW-1133">Transmembrane helix</keyword>
<evidence type="ECO:0000313" key="3">
    <source>
        <dbReference type="Proteomes" id="UP000325577"/>
    </source>
</evidence>
<evidence type="ECO:0000256" key="1">
    <source>
        <dbReference type="SAM" id="Phobius"/>
    </source>
</evidence>
<gene>
    <name evidence="2" type="ORF">F0562_024088</name>
</gene>
<reference evidence="2 3" key="1">
    <citation type="submission" date="2019-09" db="EMBL/GenBank/DDBJ databases">
        <title>A chromosome-level genome assembly of the Chinese tupelo Nyssa sinensis.</title>
        <authorList>
            <person name="Yang X."/>
            <person name="Kang M."/>
            <person name="Yang Y."/>
            <person name="Xiong H."/>
            <person name="Wang M."/>
            <person name="Zhang Z."/>
            <person name="Wang Z."/>
            <person name="Wu H."/>
            <person name="Ma T."/>
            <person name="Liu J."/>
            <person name="Xi Z."/>
        </authorList>
    </citation>
    <scope>NUCLEOTIDE SEQUENCE [LARGE SCALE GENOMIC DNA]</scope>
    <source>
        <strain evidence="2">J267</strain>
        <tissue evidence="2">Leaf</tissue>
    </source>
</reference>
<name>A0A5J5BJS5_9ASTE</name>
<protein>
    <submittedName>
        <fullName evidence="2">Uncharacterized protein</fullName>
    </submittedName>
</protein>
<organism evidence="2 3">
    <name type="scientific">Nyssa sinensis</name>
    <dbReference type="NCBI Taxonomy" id="561372"/>
    <lineage>
        <taxon>Eukaryota</taxon>
        <taxon>Viridiplantae</taxon>
        <taxon>Streptophyta</taxon>
        <taxon>Embryophyta</taxon>
        <taxon>Tracheophyta</taxon>
        <taxon>Spermatophyta</taxon>
        <taxon>Magnoliopsida</taxon>
        <taxon>eudicotyledons</taxon>
        <taxon>Gunneridae</taxon>
        <taxon>Pentapetalae</taxon>
        <taxon>asterids</taxon>
        <taxon>Cornales</taxon>
        <taxon>Nyssaceae</taxon>
        <taxon>Nyssa</taxon>
    </lineage>
</organism>
<keyword evidence="1" id="KW-0812">Transmembrane</keyword>
<feature type="transmembrane region" description="Helical" evidence="1">
    <location>
        <begin position="16"/>
        <end position="34"/>
    </location>
</feature>